<feature type="repeat" description="ANK" evidence="3">
    <location>
        <begin position="1172"/>
        <end position="1204"/>
    </location>
</feature>
<evidence type="ECO:0000259" key="5">
    <source>
        <dbReference type="Pfam" id="PF24883"/>
    </source>
</evidence>
<organism evidence="6 7">
    <name type="scientific">Fusarium gaditjirri</name>
    <dbReference type="NCBI Taxonomy" id="282569"/>
    <lineage>
        <taxon>Eukaryota</taxon>
        <taxon>Fungi</taxon>
        <taxon>Dikarya</taxon>
        <taxon>Ascomycota</taxon>
        <taxon>Pezizomycotina</taxon>
        <taxon>Sordariomycetes</taxon>
        <taxon>Hypocreomycetidae</taxon>
        <taxon>Hypocreales</taxon>
        <taxon>Nectriaceae</taxon>
        <taxon>Fusarium</taxon>
        <taxon>Fusarium nisikadoi species complex</taxon>
    </lineage>
</organism>
<dbReference type="SMART" id="SM00248">
    <property type="entry name" value="ANK"/>
    <property type="match status" value="17"/>
</dbReference>
<dbReference type="Proteomes" id="UP000604273">
    <property type="component" value="Unassembled WGS sequence"/>
</dbReference>
<dbReference type="Pfam" id="PF12796">
    <property type="entry name" value="Ank_2"/>
    <property type="match status" value="4"/>
</dbReference>
<comment type="caution">
    <text evidence="6">The sequence shown here is derived from an EMBL/GenBank/DDBJ whole genome shotgun (WGS) entry which is preliminary data.</text>
</comment>
<feature type="region of interest" description="Disordered" evidence="4">
    <location>
        <begin position="1901"/>
        <end position="1952"/>
    </location>
</feature>
<dbReference type="InterPro" id="IPR036770">
    <property type="entry name" value="Ankyrin_rpt-contain_sf"/>
</dbReference>
<evidence type="ECO:0000256" key="3">
    <source>
        <dbReference type="PROSITE-ProRule" id="PRU00023"/>
    </source>
</evidence>
<dbReference type="SUPFAM" id="SSF48403">
    <property type="entry name" value="Ankyrin repeat"/>
    <property type="match status" value="3"/>
</dbReference>
<dbReference type="PANTHER" id="PTHR24123">
    <property type="entry name" value="ANKYRIN REPEAT-CONTAINING"/>
    <property type="match status" value="1"/>
</dbReference>
<dbReference type="Pfam" id="PF00023">
    <property type="entry name" value="Ank"/>
    <property type="match status" value="3"/>
</dbReference>
<evidence type="ECO:0000256" key="2">
    <source>
        <dbReference type="ARBA" id="ARBA00023043"/>
    </source>
</evidence>
<dbReference type="PRINTS" id="PR01415">
    <property type="entry name" value="ANKYRIN"/>
</dbReference>
<feature type="repeat" description="ANK" evidence="3">
    <location>
        <begin position="1463"/>
        <end position="1495"/>
    </location>
</feature>
<dbReference type="InterPro" id="IPR051165">
    <property type="entry name" value="Multifunctional_ANK_Repeat"/>
</dbReference>
<dbReference type="InterPro" id="IPR002110">
    <property type="entry name" value="Ankyrin_rpt"/>
</dbReference>
<dbReference type="InterPro" id="IPR056884">
    <property type="entry name" value="NPHP3-like_N"/>
</dbReference>
<evidence type="ECO:0000256" key="4">
    <source>
        <dbReference type="SAM" id="MobiDB-lite"/>
    </source>
</evidence>
<dbReference type="Gene3D" id="1.25.40.20">
    <property type="entry name" value="Ankyrin repeat-containing domain"/>
    <property type="match status" value="7"/>
</dbReference>
<proteinExistence type="predicted"/>
<feature type="repeat" description="ANK" evidence="3">
    <location>
        <begin position="1138"/>
        <end position="1160"/>
    </location>
</feature>
<dbReference type="Pfam" id="PF24883">
    <property type="entry name" value="NPHP3_N"/>
    <property type="match status" value="1"/>
</dbReference>
<evidence type="ECO:0000256" key="1">
    <source>
        <dbReference type="ARBA" id="ARBA00022737"/>
    </source>
</evidence>
<keyword evidence="1" id="KW-0677">Repeat</keyword>
<feature type="repeat" description="ANK" evidence="3">
    <location>
        <begin position="1735"/>
        <end position="1770"/>
    </location>
</feature>
<dbReference type="OrthoDB" id="341259at2759"/>
<reference evidence="6" key="1">
    <citation type="journal article" date="2020" name="BMC Genomics">
        <title>Correction to: Identification and distribution of gene clusters required for synthesis of sphingolipid metabolism inhibitors in diverse species of the filamentous fungus Fusarium.</title>
        <authorList>
            <person name="Kim H.S."/>
            <person name="Lohmar J.M."/>
            <person name="Busman M."/>
            <person name="Brown D.W."/>
            <person name="Naumann T.A."/>
            <person name="Divon H.H."/>
            <person name="Lysoe E."/>
            <person name="Uhlig S."/>
            <person name="Proctor R.H."/>
        </authorList>
    </citation>
    <scope>NUCLEOTIDE SEQUENCE</scope>
    <source>
        <strain evidence="6">NRRL 45417</strain>
    </source>
</reference>
<gene>
    <name evidence="6" type="ORF">FGADI_11520</name>
</gene>
<feature type="repeat" description="ANK" evidence="3">
    <location>
        <begin position="1355"/>
        <end position="1387"/>
    </location>
</feature>
<dbReference type="PROSITE" id="PS50297">
    <property type="entry name" value="ANK_REP_REGION"/>
    <property type="match status" value="9"/>
</dbReference>
<evidence type="ECO:0000313" key="7">
    <source>
        <dbReference type="Proteomes" id="UP000604273"/>
    </source>
</evidence>
<feature type="repeat" description="ANK" evidence="3">
    <location>
        <begin position="1211"/>
        <end position="1243"/>
    </location>
</feature>
<feature type="repeat" description="ANK" evidence="3">
    <location>
        <begin position="1105"/>
        <end position="1137"/>
    </location>
</feature>
<evidence type="ECO:0000313" key="6">
    <source>
        <dbReference type="EMBL" id="KAF4946016.1"/>
    </source>
</evidence>
<feature type="compositionally biased region" description="Low complexity" evidence="4">
    <location>
        <begin position="1914"/>
        <end position="1938"/>
    </location>
</feature>
<dbReference type="EMBL" id="JABFAI010000342">
    <property type="protein sequence ID" value="KAF4946016.1"/>
    <property type="molecule type" value="Genomic_DNA"/>
</dbReference>
<keyword evidence="2 3" id="KW-0040">ANK repeat</keyword>
<reference evidence="6" key="2">
    <citation type="submission" date="2020-05" db="EMBL/GenBank/DDBJ databases">
        <authorList>
            <person name="Kim H.-S."/>
            <person name="Proctor R.H."/>
            <person name="Brown D.W."/>
        </authorList>
    </citation>
    <scope>NUCLEOTIDE SEQUENCE</scope>
    <source>
        <strain evidence="6">NRRL 45417</strain>
    </source>
</reference>
<protein>
    <recommendedName>
        <fullName evidence="5">Nephrocystin 3-like N-terminal domain-containing protein</fullName>
    </recommendedName>
</protein>
<feature type="repeat" description="ANK" evidence="3">
    <location>
        <begin position="1419"/>
        <end position="1451"/>
    </location>
</feature>
<dbReference type="PROSITE" id="PS50088">
    <property type="entry name" value="ANK_REPEAT"/>
    <property type="match status" value="9"/>
</dbReference>
<sequence length="1952" mass="218256">MRFAVLLDRDNNEEEFECKVTIDASGDWKTVLGGLVGSTPRDDLMLFDPTWPPTNKLLKAYDIENLASLDLDEFVEIEFDKPLKNPALPMSIMATSNEQQGGILGTLGLALGRLRTIRSRLNVHPCSDKMRTKTHRLQGLRMQKRGKKSVLRMLEKKYRNHNRSKDQNLRQKMRLYSLYGKTWCHWKAMLVIRLLKLDLQSKCPPKTKFSRLNIDSFVVISGVYSNWTKKVFGPSPGSGSSAWITKFLEEGFEKHNNPQNNSRVFRFDYNPAELFSGHRSREAINRIALRLLNGLRSMRSGDTKKRRTYFVNHDIGGTILKDALVTASFDRGSWQEISEMARVLIFNGCPHRQRDTADLATRLTSFLFENYTRDLGMPRPSATSISWLTKAIIQVNGFFITSHIALRSWIINLHSHGENSNGGFDAYCSTLGIPLEKRLTAPTEMDYSPLTEYLTKIESVVWELKESISPRQYAQERKLLALASPIYPLRNKVEPNLLADAPDYQAWISSPYPRILYLHGSHRIRDVAESVFYALEAESVKDKRQPIILYFSFDKFDVRADSIRDMIATLLAQICNHYPRLGPAINRLCCQIKNERGWTETDLMQFFDMFRISAEVEQITIVINHFDECTKSSRKRFLDHFADKYYNDETPWKIVVTSHEPGALSEELSGPFCVPIDISSGELGDLAVNSFESDIQALISSRRDLAFSEEKVRGELRFMEKLDPPVRHIICEQLRTREEWPDEMAIDNALGLLSQSHQVKEGNEAIACVLNAVLKQYTDQKSLECLFSWLLYAVRPLTIWELATIISFSDEREYKKVSPSFTAVDRVVEKIEKDFAGILEVDHNEIRFKHPCLRETMVNGNPSSQNAEEKDYLWNRIKDKAHNLIQSMCLDYLSRYTVQEYVREAFAVTDSATFETPPFPDRTNLASYAIQAWTHHYSLSSPVPDITALSSKKDLVQALAKAHWCLANPATRRSPCFQSLFPIFAGLGLPNVVEPLGSDDALRGLIEAASKGQKQVVEELLGEYDFTPTEIWDVLKAAASSGHEELMNILLNKIEAKGKIPKDFEWPPVLIYRAANLGLEGFAERILSFGCPPDPDVDWRNETSMQASPLYQAACHGHTNIVRVLLKYGSSVEFEGLLGRNPLHKAALEGHTETVKAILEESQINIDCASKSNYTPLYFAVLRGNQNTVKLLLEKGANPNMGISDSPTRDDKWTPLHAAIDDGFVKCTRLLLDHGANPNIPGPFGPPLHRAVTHARIDIFNLLLEAGAEPLSEVLKEPLLVTSVWPELKGTGLDILNRLLELKLDVNCKGREGSTLITTLICAYASKPAGESVQRDKALRMLLGHGADPNMASDDMRTPLQYAFIVKQYNAVEMLLEAGADPNIAFEESRAPLGFALEQPKIARLLLEKGANANIGFSHGFTPLTFASCFGHQEAVEVLLDYGATVDLEYGYRVDEPLNDWLKGWTPLMCAAFQGHHGIVRMLAEAGAEMHRRDKEQGRSIVHLATTGGTLSTILEFPSRIDLNATANDGRGVLHDRDLKLPDLKRLVNAGADIDIGAGGRLTPLQVYADYDFEKVQYIVKRGANVNHQYLDYGSALHQACRAARFDIIKFLVEHGANVNLANDYLGTPLQALFLTLGQIDALEHDTIVRYLLSGHESAHADVTVKAGVWGPVINTAAFGSIPPLINLILEQEHAAVNVENDMGRMPIHLAACNSLANFGAILERGGDIYAKEKQGRTPLHWAAQSGEVQVVKKIASLMGDQLDIDVPDIDGWTPLCWAPRHNLLLVKPRDAGDPSLNLDVIRLLIEYGADSGVVVKQGEDRWTPLSIAHYHRSGSQVISLVDTLARTGKGNDNDKNVANNTEKKPEAAFKIGVQQEYSFCNYCLSHADILHPVHGEFTRKGEEEYEDGEKETSATATSGSSDTFSNSDSGSDSGSNHSEAEGDNEGSSQDG</sequence>
<dbReference type="PANTHER" id="PTHR24123:SF33">
    <property type="entry name" value="PROTEIN HOS4"/>
    <property type="match status" value="1"/>
</dbReference>
<feature type="domain" description="Nephrocystin 3-like N-terminal" evidence="5">
    <location>
        <begin position="500"/>
        <end position="658"/>
    </location>
</feature>
<accession>A0A8H4SUY6</accession>
<feature type="repeat" description="ANK" evidence="3">
    <location>
        <begin position="1592"/>
        <end position="1624"/>
    </location>
</feature>
<name>A0A8H4SUY6_9HYPO</name>
<keyword evidence="7" id="KW-1185">Reference proteome</keyword>